<dbReference type="InterPro" id="IPR002491">
    <property type="entry name" value="ABC_transptr_periplasmic_BD"/>
</dbReference>
<dbReference type="InterPro" id="IPR006311">
    <property type="entry name" value="TAT_signal"/>
</dbReference>
<evidence type="ECO:0000256" key="4">
    <source>
        <dbReference type="ARBA" id="ARBA00022729"/>
    </source>
</evidence>
<dbReference type="HOGENOM" id="CLU_038034_1_1_9"/>
<dbReference type="Proteomes" id="UP000004619">
    <property type="component" value="Unassembled WGS sequence"/>
</dbReference>
<dbReference type="eggNOG" id="COG0614">
    <property type="taxonomic scope" value="Bacteria"/>
</dbReference>
<dbReference type="EMBL" id="ACOP02000041">
    <property type="protein sequence ID" value="EEU96927.1"/>
    <property type="molecule type" value="Genomic_DNA"/>
</dbReference>
<reference evidence="5" key="1">
    <citation type="submission" date="2009-08" db="EMBL/GenBank/DDBJ databases">
        <authorList>
            <person name="Weinstock G."/>
            <person name="Sodergren E."/>
            <person name="Clifton S."/>
            <person name="Fulton L."/>
            <person name="Fulton B."/>
            <person name="Courtney L."/>
            <person name="Fronick C."/>
            <person name="Harrison M."/>
            <person name="Strong C."/>
            <person name="Farmer C."/>
            <person name="Delahaunty K."/>
            <person name="Markovic C."/>
            <person name="Hall O."/>
            <person name="Minx P."/>
            <person name="Tomlinson C."/>
            <person name="Mitreva M."/>
            <person name="Nelson J."/>
            <person name="Hou S."/>
            <person name="Wollam A."/>
            <person name="Pepin K.H."/>
            <person name="Johnson M."/>
            <person name="Bhonagiri V."/>
            <person name="Nash W.E."/>
            <person name="Warren W."/>
            <person name="Chinwalla A."/>
            <person name="Mardis E.R."/>
            <person name="Wilson R.K."/>
        </authorList>
    </citation>
    <scope>NUCLEOTIDE SEQUENCE [LARGE SCALE GENOMIC DNA]</scope>
    <source>
        <strain evidence="5">A2-165</strain>
    </source>
</reference>
<dbReference type="Pfam" id="PF01497">
    <property type="entry name" value="Peripla_BP_2"/>
    <property type="match status" value="1"/>
</dbReference>
<dbReference type="GO" id="GO:1901678">
    <property type="term" value="P:iron coordination entity transport"/>
    <property type="evidence" value="ECO:0007669"/>
    <property type="project" value="UniProtKB-ARBA"/>
</dbReference>
<keyword evidence="6" id="KW-1185">Reference proteome</keyword>
<dbReference type="PATRIC" id="fig|411483.3.peg.1456"/>
<evidence type="ECO:0000313" key="6">
    <source>
        <dbReference type="Proteomes" id="UP000004619"/>
    </source>
</evidence>
<dbReference type="PROSITE" id="PS51318">
    <property type="entry name" value="TAT"/>
    <property type="match status" value="1"/>
</dbReference>
<dbReference type="PANTHER" id="PTHR30532">
    <property type="entry name" value="IRON III DICITRATE-BINDING PERIPLASMIC PROTEIN"/>
    <property type="match status" value="1"/>
</dbReference>
<dbReference type="Pfam" id="PF10518">
    <property type="entry name" value="TAT_signal"/>
    <property type="match status" value="1"/>
</dbReference>
<dbReference type="GO" id="GO:0030288">
    <property type="term" value="C:outer membrane-bounded periplasmic space"/>
    <property type="evidence" value="ECO:0007669"/>
    <property type="project" value="TreeGrafter"/>
</dbReference>
<proteinExistence type="inferred from homology"/>
<dbReference type="CDD" id="cd01146">
    <property type="entry name" value="FhuD"/>
    <property type="match status" value="1"/>
</dbReference>
<evidence type="ECO:0000313" key="5">
    <source>
        <dbReference type="EMBL" id="EEU96927.1"/>
    </source>
</evidence>
<dbReference type="PROSITE" id="PS50983">
    <property type="entry name" value="FE_B12_PBP"/>
    <property type="match status" value="1"/>
</dbReference>
<dbReference type="InterPro" id="IPR051313">
    <property type="entry name" value="Bact_iron-sidero_bind"/>
</dbReference>
<dbReference type="OrthoDB" id="1846031at2"/>
<accession>C7H591</accession>
<dbReference type="PANTHER" id="PTHR30532:SF24">
    <property type="entry name" value="FERRIC ENTEROBACTIN-BINDING PERIPLASMIC PROTEIN FEPB"/>
    <property type="match status" value="1"/>
</dbReference>
<dbReference type="GeneID" id="90659817"/>
<gene>
    <name evidence="5" type="ORF">FAEPRAA2165_01461</name>
</gene>
<comment type="subcellular location">
    <subcellularLocation>
        <location evidence="1">Cell envelope</location>
    </subcellularLocation>
</comment>
<dbReference type="STRING" id="411483.FAEPRAA2165_01461"/>
<dbReference type="Gene3D" id="3.40.50.1980">
    <property type="entry name" value="Nitrogenase molybdenum iron protein domain"/>
    <property type="match status" value="2"/>
</dbReference>
<evidence type="ECO:0000256" key="2">
    <source>
        <dbReference type="ARBA" id="ARBA00008814"/>
    </source>
</evidence>
<sequence>MRKISRRNFLLTAGVVSAAALLAACGSSTSSASSESASESTASSAESAASNEAVEYPITIQHAYGETVIEEKPESIVAIAWGNPDVPLALGVVPTGVSKTNFGPVNEDGLLPWTAAAFEKLGASPNVFSDTDGWDYEAISDCAPDVILAAYSGFSEEEYNMLSQIAPTVAYPSVAWSTTWREETIVDATAMGMKSEGEALVAETDAMIQKKLAEYPAIEGKKAAFFWLSASDLSTFYIYTTLDPRAAFLTDLGMPLPDSVAALDNGKDFALTVSAENANQFSDVEIIITYGTDELLTALQADPLLSEISAVKNGAVVLLDSSDDLAASSTPSILSIPYTIDRYLEVLNAVAEKAV</sequence>
<dbReference type="RefSeq" id="WP_005932462.1">
    <property type="nucleotide sequence ID" value="NZ_CP022479.1"/>
</dbReference>
<dbReference type="SUPFAM" id="SSF53807">
    <property type="entry name" value="Helical backbone' metal receptor"/>
    <property type="match status" value="1"/>
</dbReference>
<protein>
    <submittedName>
        <fullName evidence="5">Tat pathway signal sequence domain protein</fullName>
    </submittedName>
</protein>
<comment type="similarity">
    <text evidence="2">Belongs to the bacterial solute-binding protein 8 family.</text>
</comment>
<keyword evidence="4" id="KW-0732">Signal</keyword>
<evidence type="ECO:0000256" key="1">
    <source>
        <dbReference type="ARBA" id="ARBA00004196"/>
    </source>
</evidence>
<organism evidence="5 6">
    <name type="scientific">Faecalibacterium duncaniae (strain DSM 17677 / JCM 31915 / A2-165)</name>
    <name type="common">Faecalibacterium prausnitzii</name>
    <dbReference type="NCBI Taxonomy" id="411483"/>
    <lineage>
        <taxon>Bacteria</taxon>
        <taxon>Bacillati</taxon>
        <taxon>Bacillota</taxon>
        <taxon>Clostridia</taxon>
        <taxon>Eubacteriales</taxon>
        <taxon>Oscillospiraceae</taxon>
        <taxon>Faecalibacterium</taxon>
    </lineage>
</organism>
<keyword evidence="3" id="KW-0813">Transport</keyword>
<name>C7H591_FAED2</name>
<comment type="caution">
    <text evidence="5">The sequence shown here is derived from an EMBL/GenBank/DDBJ whole genome shotgun (WGS) entry which is preliminary data.</text>
</comment>
<dbReference type="InterPro" id="IPR019546">
    <property type="entry name" value="TAT_signal_bac_arc"/>
</dbReference>
<dbReference type="PROSITE" id="PS51257">
    <property type="entry name" value="PROKAR_LIPOPROTEIN"/>
    <property type="match status" value="1"/>
</dbReference>
<evidence type="ECO:0000256" key="3">
    <source>
        <dbReference type="ARBA" id="ARBA00022448"/>
    </source>
</evidence>
<dbReference type="AlphaFoldDB" id="C7H591"/>